<gene>
    <name evidence="15" type="ORF">MDA_GLEAN10003408</name>
</gene>
<comment type="subcellular location">
    <subcellularLocation>
        <location evidence="1">Cytoplasm</location>
    </subcellularLocation>
</comment>
<dbReference type="Proteomes" id="UP000010556">
    <property type="component" value="Unassembled WGS sequence"/>
</dbReference>
<comment type="subunit">
    <text evidence="14">Has a tendency to form dimers by disulfide cross-linking. Interacts with RAF1 and this interaction is enhanced if RAF1 is phosphorylated on residues 'Ser-338', 'Ser-339', 'Tyr-340' and 'Tyr-341'. Interacts with ALOX15; in response to IL13/interleukin-13, prevents the interaction of PEBP1 with RAF1 to activate the ERK signaling cascade.</text>
</comment>
<keyword evidence="4" id="KW-0597">Phosphoprotein</keyword>
<evidence type="ECO:0000256" key="8">
    <source>
        <dbReference type="ARBA" id="ARBA00022900"/>
    </source>
</evidence>
<dbReference type="InterPro" id="IPR036610">
    <property type="entry name" value="PEBP-like_sf"/>
</dbReference>
<keyword evidence="8" id="KW-0722">Serine protease inhibitor</keyword>
<evidence type="ECO:0000256" key="6">
    <source>
        <dbReference type="ARBA" id="ARBA00022741"/>
    </source>
</evidence>
<dbReference type="PANTHER" id="PTHR11362">
    <property type="entry name" value="PHOSPHATIDYLETHANOLAMINE-BINDING PROTEIN"/>
    <property type="match status" value="1"/>
</dbReference>
<evidence type="ECO:0000256" key="9">
    <source>
        <dbReference type="ARBA" id="ARBA00023121"/>
    </source>
</evidence>
<evidence type="ECO:0000313" key="16">
    <source>
        <dbReference type="Proteomes" id="UP000010556"/>
    </source>
</evidence>
<dbReference type="Gene3D" id="3.90.280.10">
    <property type="entry name" value="PEBP-like"/>
    <property type="match status" value="1"/>
</dbReference>
<dbReference type="InterPro" id="IPR001858">
    <property type="entry name" value="Phosphatidylethanolamine-bd_CS"/>
</dbReference>
<dbReference type="PROSITE" id="PS01220">
    <property type="entry name" value="PBP"/>
    <property type="match status" value="1"/>
</dbReference>
<dbReference type="AlphaFoldDB" id="L5LWR5"/>
<keyword evidence="7" id="KW-0067">ATP-binding</keyword>
<evidence type="ECO:0000256" key="11">
    <source>
        <dbReference type="ARBA" id="ARBA00037110"/>
    </source>
</evidence>
<evidence type="ECO:0000256" key="3">
    <source>
        <dbReference type="ARBA" id="ARBA00022490"/>
    </source>
</evidence>
<evidence type="ECO:0000256" key="7">
    <source>
        <dbReference type="ARBA" id="ARBA00022840"/>
    </source>
</evidence>
<dbReference type="Pfam" id="PF01161">
    <property type="entry name" value="PBP"/>
    <property type="match status" value="1"/>
</dbReference>
<dbReference type="CDD" id="cd00866">
    <property type="entry name" value="PEBP_euk"/>
    <property type="match status" value="1"/>
</dbReference>
<keyword evidence="6" id="KW-0547">Nucleotide-binding</keyword>
<reference evidence="16" key="1">
    <citation type="journal article" date="2013" name="Science">
        <title>Comparative analysis of bat genomes provides insight into the evolution of flight and immunity.</title>
        <authorList>
            <person name="Zhang G."/>
            <person name="Cowled C."/>
            <person name="Shi Z."/>
            <person name="Huang Z."/>
            <person name="Bishop-Lilly K.A."/>
            <person name="Fang X."/>
            <person name="Wynne J.W."/>
            <person name="Xiong Z."/>
            <person name="Baker M.L."/>
            <person name="Zhao W."/>
            <person name="Tachedjian M."/>
            <person name="Zhu Y."/>
            <person name="Zhou P."/>
            <person name="Jiang X."/>
            <person name="Ng J."/>
            <person name="Yang L."/>
            <person name="Wu L."/>
            <person name="Xiao J."/>
            <person name="Feng Y."/>
            <person name="Chen Y."/>
            <person name="Sun X."/>
            <person name="Zhang Y."/>
            <person name="Marsh G.A."/>
            <person name="Crameri G."/>
            <person name="Broder C.C."/>
            <person name="Frey K.G."/>
            <person name="Wang L.F."/>
            <person name="Wang J."/>
        </authorList>
    </citation>
    <scope>NUCLEOTIDE SEQUENCE [LARGE SCALE GENOMIC DNA]</scope>
</reference>
<dbReference type="GO" id="GO:0004867">
    <property type="term" value="F:serine-type endopeptidase inhibitor activity"/>
    <property type="evidence" value="ECO:0007669"/>
    <property type="project" value="UniProtKB-KW"/>
</dbReference>
<comment type="function">
    <text evidence="11">HCNP may be involved in the function of the presynaptic cholinergic neurons of the central nervous system. HCNP increases the production of choline acetyltransferase but not acetylcholinesterase. Seems to be mediated by a specific receptor.</text>
</comment>
<organism evidence="15 16">
    <name type="scientific">Myotis davidii</name>
    <name type="common">David's myotis</name>
    <dbReference type="NCBI Taxonomy" id="225400"/>
    <lineage>
        <taxon>Eukaryota</taxon>
        <taxon>Metazoa</taxon>
        <taxon>Chordata</taxon>
        <taxon>Craniata</taxon>
        <taxon>Vertebrata</taxon>
        <taxon>Euteleostomi</taxon>
        <taxon>Mammalia</taxon>
        <taxon>Eutheria</taxon>
        <taxon>Laurasiatheria</taxon>
        <taxon>Chiroptera</taxon>
        <taxon>Yangochiroptera</taxon>
        <taxon>Vespertilionidae</taxon>
        <taxon>Myotis</taxon>
    </lineage>
</organism>
<keyword evidence="5" id="KW-0646">Protease inhibitor</keyword>
<dbReference type="EMBL" id="KB107564">
    <property type="protein sequence ID" value="ELK29918.1"/>
    <property type="molecule type" value="Genomic_DNA"/>
</dbReference>
<sequence length="214" mass="24263">MERLYQQTHRQVHQIQSHMGCWETADRQSMQLVENEIQASIPDIQPPGTPGDFVQQGAAQQRTEGQTLCCRDRPREAGMAPLSPLRPMMPVDLSQWSRPLSLQEVDPLQVKYSGAEVNKLMPTQVKNRPTGISRDGADPSKLYSLVLTDPDAPSRKDPKFREWHHFLVVNMKGDDISSGTVLSEPPKGTGLHHYIWLIYEQVKPLKYDEPILSN</sequence>
<dbReference type="InterPro" id="IPR035810">
    <property type="entry name" value="PEBP_euk"/>
</dbReference>
<evidence type="ECO:0000256" key="14">
    <source>
        <dbReference type="ARBA" id="ARBA00046934"/>
    </source>
</evidence>
<evidence type="ECO:0000256" key="12">
    <source>
        <dbReference type="ARBA" id="ARBA00040856"/>
    </source>
</evidence>
<evidence type="ECO:0000256" key="1">
    <source>
        <dbReference type="ARBA" id="ARBA00004496"/>
    </source>
</evidence>
<dbReference type="InterPro" id="IPR008914">
    <property type="entry name" value="PEBP"/>
</dbReference>
<evidence type="ECO:0000313" key="15">
    <source>
        <dbReference type="EMBL" id="ELK29918.1"/>
    </source>
</evidence>
<dbReference type="PANTHER" id="PTHR11362:SF151">
    <property type="entry name" value="PHOSPHATIDYLETHANOLAMINE-BINDING PROTEIN 1"/>
    <property type="match status" value="1"/>
</dbReference>
<evidence type="ECO:0000256" key="2">
    <source>
        <dbReference type="ARBA" id="ARBA00007091"/>
    </source>
</evidence>
<proteinExistence type="inferred from homology"/>
<keyword evidence="3" id="KW-0963">Cytoplasm</keyword>
<keyword evidence="10" id="KW-1015">Disulfide bond</keyword>
<evidence type="ECO:0000256" key="13">
    <source>
        <dbReference type="ARBA" id="ARBA00043158"/>
    </source>
</evidence>
<protein>
    <recommendedName>
        <fullName evidence="12">Phosphatidylethanolamine-binding protein 1</fullName>
    </recommendedName>
    <alternativeName>
        <fullName evidence="13">HCNPpp</fullName>
    </alternativeName>
</protein>
<evidence type="ECO:0000256" key="10">
    <source>
        <dbReference type="ARBA" id="ARBA00023157"/>
    </source>
</evidence>
<dbReference type="GO" id="GO:0008289">
    <property type="term" value="F:lipid binding"/>
    <property type="evidence" value="ECO:0007669"/>
    <property type="project" value="UniProtKB-KW"/>
</dbReference>
<comment type="similarity">
    <text evidence="2">Belongs to the phosphatidylethanolamine-binding protein family.</text>
</comment>
<keyword evidence="9" id="KW-0446">Lipid-binding</keyword>
<dbReference type="GO" id="GO:0005737">
    <property type="term" value="C:cytoplasm"/>
    <property type="evidence" value="ECO:0007669"/>
    <property type="project" value="UniProtKB-SubCell"/>
</dbReference>
<keyword evidence="16" id="KW-1185">Reference proteome</keyword>
<accession>L5LWR5</accession>
<name>L5LWR5_MYODS</name>
<dbReference type="GO" id="GO:0043409">
    <property type="term" value="P:negative regulation of MAPK cascade"/>
    <property type="evidence" value="ECO:0007669"/>
    <property type="project" value="TreeGrafter"/>
</dbReference>
<dbReference type="SUPFAM" id="SSF49777">
    <property type="entry name" value="PEBP-like"/>
    <property type="match status" value="1"/>
</dbReference>
<evidence type="ECO:0000256" key="5">
    <source>
        <dbReference type="ARBA" id="ARBA00022690"/>
    </source>
</evidence>
<dbReference type="GO" id="GO:0005524">
    <property type="term" value="F:ATP binding"/>
    <property type="evidence" value="ECO:0007669"/>
    <property type="project" value="UniProtKB-KW"/>
</dbReference>
<evidence type="ECO:0000256" key="4">
    <source>
        <dbReference type="ARBA" id="ARBA00022553"/>
    </source>
</evidence>